<dbReference type="EMBL" id="CABFNP030000517">
    <property type="protein sequence ID" value="CAI6036086.1"/>
    <property type="molecule type" value="Genomic_DNA"/>
</dbReference>
<feature type="compositionally biased region" description="Polar residues" evidence="4">
    <location>
        <begin position="19"/>
        <end position="31"/>
    </location>
</feature>
<proteinExistence type="inferred from homology"/>
<dbReference type="Pfam" id="PF02902">
    <property type="entry name" value="Peptidase_C48"/>
    <property type="match status" value="1"/>
</dbReference>
<feature type="region of interest" description="Disordered" evidence="4">
    <location>
        <begin position="19"/>
        <end position="87"/>
    </location>
</feature>
<keyword evidence="2" id="KW-0645">Protease</keyword>
<feature type="compositionally biased region" description="Polar residues" evidence="4">
    <location>
        <begin position="38"/>
        <end position="48"/>
    </location>
</feature>
<evidence type="ECO:0000256" key="1">
    <source>
        <dbReference type="ARBA" id="ARBA00005234"/>
    </source>
</evidence>
<sequence length="390" mass="43769">MIVPKDCKTVLGNLKAANSVNRDNRSDTSTPERLLSARQANPSLSDSTIPADDNRPPRKRKRTDAAPTEIQSGGALNNSPIISAADSESCSERTRSLFAITKIDIESLSGMAMLSSTVIFALLRFVEEIVGIEKAKVIDPLHISNSHTDIHPNAIILIPYLMEDSHWVIGIIREDRSRVDVFDSRPSTKNDKAARQKIMEFYTRSIGTEFTPAFNHSSPLRQSEENEVDSGVYVIMAGMYQMIGEPIPTWVDVPCCRRFLLSLVHQDSCSDDWDIGEALKPLKRLRQIGKPNDKGEPLQVLLEFARKRLEDDLERIGKSGCSPFAKHGLVLIKRMKAFLPASEVHSTDVEIRLQEAEKVLEKEEHCLQLQMQLNQSLELIKTWERSEPTG</sequence>
<dbReference type="Proteomes" id="UP001160390">
    <property type="component" value="Unassembled WGS sequence"/>
</dbReference>
<evidence type="ECO:0000256" key="2">
    <source>
        <dbReference type="ARBA" id="ARBA00022670"/>
    </source>
</evidence>
<keyword evidence="9" id="KW-1185">Reference proteome</keyword>
<dbReference type="GO" id="GO:0006508">
    <property type="term" value="P:proteolysis"/>
    <property type="evidence" value="ECO:0007669"/>
    <property type="project" value="UniProtKB-KW"/>
</dbReference>
<evidence type="ECO:0000313" key="8">
    <source>
        <dbReference type="EMBL" id="CAI6036128.1"/>
    </source>
</evidence>
<name>A0AA35LR44_9HYPO</name>
<evidence type="ECO:0000313" key="6">
    <source>
        <dbReference type="EMBL" id="CAI6013794.1"/>
    </source>
</evidence>
<organism evidence="7 9">
    <name type="scientific">Clonostachys chloroleuca</name>
    <dbReference type="NCBI Taxonomy" id="1926264"/>
    <lineage>
        <taxon>Eukaryota</taxon>
        <taxon>Fungi</taxon>
        <taxon>Dikarya</taxon>
        <taxon>Ascomycota</taxon>
        <taxon>Pezizomycotina</taxon>
        <taxon>Sordariomycetes</taxon>
        <taxon>Hypocreomycetidae</taxon>
        <taxon>Hypocreales</taxon>
        <taxon>Bionectriaceae</taxon>
        <taxon>Clonostachys</taxon>
    </lineage>
</organism>
<keyword evidence="3" id="KW-0378">Hydrolase</keyword>
<gene>
    <name evidence="8" type="ORF">CCHLO57077_00019680</name>
    <name evidence="7" type="ORF">CCHLO57077_00019683</name>
    <name evidence="6" type="ORF">CCHLO57077_00019737</name>
</gene>
<dbReference type="Gene3D" id="3.40.395.10">
    <property type="entry name" value="Adenoviral Proteinase, Chain A"/>
    <property type="match status" value="1"/>
</dbReference>
<feature type="compositionally biased region" description="Polar residues" evidence="4">
    <location>
        <begin position="69"/>
        <end position="81"/>
    </location>
</feature>
<dbReference type="SUPFAM" id="SSF54001">
    <property type="entry name" value="Cysteine proteinases"/>
    <property type="match status" value="1"/>
</dbReference>
<dbReference type="GO" id="GO:0019783">
    <property type="term" value="F:ubiquitin-like protein peptidase activity"/>
    <property type="evidence" value="ECO:0007669"/>
    <property type="project" value="UniProtKB-ARBA"/>
</dbReference>
<dbReference type="EMBL" id="CABFNP030000518">
    <property type="protein sequence ID" value="CAI6036128.1"/>
    <property type="molecule type" value="Genomic_DNA"/>
</dbReference>
<evidence type="ECO:0000259" key="5">
    <source>
        <dbReference type="Pfam" id="PF02902"/>
    </source>
</evidence>
<feature type="domain" description="Ubiquitin-like protease family profile" evidence="5">
    <location>
        <begin position="147"/>
        <end position="242"/>
    </location>
</feature>
<dbReference type="InterPro" id="IPR038765">
    <property type="entry name" value="Papain-like_cys_pep_sf"/>
</dbReference>
<dbReference type="InterPro" id="IPR003653">
    <property type="entry name" value="Peptidase_C48_C"/>
</dbReference>
<reference evidence="7" key="1">
    <citation type="submission" date="2023-01" db="EMBL/GenBank/DDBJ databases">
        <authorList>
            <person name="Piombo E."/>
        </authorList>
    </citation>
    <scope>NUCLEOTIDE SEQUENCE</scope>
</reference>
<protein>
    <recommendedName>
        <fullName evidence="5">Ubiquitin-like protease family profile domain-containing protein</fullName>
    </recommendedName>
</protein>
<dbReference type="AlphaFoldDB" id="A0AA35LR44"/>
<dbReference type="EMBL" id="CABFNP030000408">
    <property type="protein sequence ID" value="CAI6013794.1"/>
    <property type="molecule type" value="Genomic_DNA"/>
</dbReference>
<comment type="caution">
    <text evidence="7">The sequence shown here is derived from an EMBL/GenBank/DDBJ whole genome shotgun (WGS) entry which is preliminary data.</text>
</comment>
<dbReference type="GO" id="GO:0008234">
    <property type="term" value="F:cysteine-type peptidase activity"/>
    <property type="evidence" value="ECO:0007669"/>
    <property type="project" value="InterPro"/>
</dbReference>
<evidence type="ECO:0000256" key="3">
    <source>
        <dbReference type="ARBA" id="ARBA00022801"/>
    </source>
</evidence>
<accession>A0AA35LR44</accession>
<evidence type="ECO:0000256" key="4">
    <source>
        <dbReference type="SAM" id="MobiDB-lite"/>
    </source>
</evidence>
<comment type="similarity">
    <text evidence="1">Belongs to the peptidase C48 family.</text>
</comment>
<evidence type="ECO:0000313" key="7">
    <source>
        <dbReference type="EMBL" id="CAI6036086.1"/>
    </source>
</evidence>
<evidence type="ECO:0000313" key="9">
    <source>
        <dbReference type="Proteomes" id="UP001160390"/>
    </source>
</evidence>